<accession>W6YRF1</accession>
<name>W6YRF1_COCMI</name>
<dbReference type="RefSeq" id="XP_007693301.1">
    <property type="nucleotide sequence ID" value="XM_007695111.1"/>
</dbReference>
<evidence type="ECO:0000313" key="1">
    <source>
        <dbReference type="EMBL" id="EUC40185.1"/>
    </source>
</evidence>
<dbReference type="KEGG" id="bor:COCMIDRAFT_109471"/>
<sequence>MQGCGERLIQYTWSFAGVSSHEGRPCEAPLHRKPEEIPYRAVVRDTWRIYGAPDRTYSRPQQSPCVSLALTYLVLPYTSHTCDVVRDIDIVLCPKCSCASKPYLSPAPHPGLAPPHQHNGS</sequence>
<protein>
    <submittedName>
        <fullName evidence="1">Uncharacterized protein</fullName>
    </submittedName>
</protein>
<organism evidence="1 2">
    <name type="scientific">Bipolaris oryzae ATCC 44560</name>
    <dbReference type="NCBI Taxonomy" id="930090"/>
    <lineage>
        <taxon>Eukaryota</taxon>
        <taxon>Fungi</taxon>
        <taxon>Dikarya</taxon>
        <taxon>Ascomycota</taxon>
        <taxon>Pezizomycotina</taxon>
        <taxon>Dothideomycetes</taxon>
        <taxon>Pleosporomycetidae</taxon>
        <taxon>Pleosporales</taxon>
        <taxon>Pleosporineae</taxon>
        <taxon>Pleosporaceae</taxon>
        <taxon>Bipolaris</taxon>
    </lineage>
</organism>
<dbReference type="HOGENOM" id="CLU_2037619_0_0_1"/>
<keyword evidence="2" id="KW-1185">Reference proteome</keyword>
<proteinExistence type="predicted"/>
<reference evidence="1 2" key="1">
    <citation type="journal article" date="2013" name="PLoS Genet.">
        <title>Comparative genome structure, secondary metabolite, and effector coding capacity across Cochliobolus pathogens.</title>
        <authorList>
            <person name="Condon B.J."/>
            <person name="Leng Y."/>
            <person name="Wu D."/>
            <person name="Bushley K.E."/>
            <person name="Ohm R.A."/>
            <person name="Otillar R."/>
            <person name="Martin J."/>
            <person name="Schackwitz W."/>
            <person name="Grimwood J."/>
            <person name="MohdZainudin N."/>
            <person name="Xue C."/>
            <person name="Wang R."/>
            <person name="Manning V.A."/>
            <person name="Dhillon B."/>
            <person name="Tu Z.J."/>
            <person name="Steffenson B.J."/>
            <person name="Salamov A."/>
            <person name="Sun H."/>
            <person name="Lowry S."/>
            <person name="LaButti K."/>
            <person name="Han J."/>
            <person name="Copeland A."/>
            <person name="Lindquist E."/>
            <person name="Barry K."/>
            <person name="Schmutz J."/>
            <person name="Baker S.E."/>
            <person name="Ciuffetti L.M."/>
            <person name="Grigoriev I.V."/>
            <person name="Zhong S."/>
            <person name="Turgeon B.G."/>
        </authorList>
    </citation>
    <scope>NUCLEOTIDE SEQUENCE [LARGE SCALE GENOMIC DNA]</scope>
    <source>
        <strain evidence="1 2">ATCC 44560</strain>
    </source>
</reference>
<dbReference type="GeneID" id="19119440"/>
<dbReference type="Proteomes" id="UP000054032">
    <property type="component" value="Unassembled WGS sequence"/>
</dbReference>
<dbReference type="AlphaFoldDB" id="W6YRF1"/>
<gene>
    <name evidence="1" type="ORF">COCMIDRAFT_109471</name>
</gene>
<evidence type="ECO:0000313" key="2">
    <source>
        <dbReference type="Proteomes" id="UP000054032"/>
    </source>
</evidence>
<dbReference type="EMBL" id="KI964189">
    <property type="protein sequence ID" value="EUC40185.1"/>
    <property type="molecule type" value="Genomic_DNA"/>
</dbReference>